<sequence>MNLLLPLHACNPYQRAQHARSRFACRAHLLHAKYRLDRRDKDSGEDAEGLIKALWRRFSWALGGNTPAPSLSRMSAQTDIDR</sequence>
<feature type="compositionally biased region" description="Polar residues" evidence="1">
    <location>
        <begin position="67"/>
        <end position="82"/>
    </location>
</feature>
<accession>A0A4Y2HJD9</accession>
<protein>
    <submittedName>
        <fullName evidence="2">Uncharacterized protein</fullName>
    </submittedName>
</protein>
<name>A0A4Y2HJD9_ARAVE</name>
<gene>
    <name evidence="2" type="ORF">AVEN_232320_1</name>
</gene>
<feature type="region of interest" description="Disordered" evidence="1">
    <location>
        <begin position="62"/>
        <end position="82"/>
    </location>
</feature>
<dbReference type="EMBL" id="BGPR01001977">
    <property type="protein sequence ID" value="GBM65390.1"/>
    <property type="molecule type" value="Genomic_DNA"/>
</dbReference>
<dbReference type="Proteomes" id="UP000499080">
    <property type="component" value="Unassembled WGS sequence"/>
</dbReference>
<comment type="caution">
    <text evidence="2">The sequence shown here is derived from an EMBL/GenBank/DDBJ whole genome shotgun (WGS) entry which is preliminary data.</text>
</comment>
<evidence type="ECO:0000313" key="2">
    <source>
        <dbReference type="EMBL" id="GBM65390.1"/>
    </source>
</evidence>
<evidence type="ECO:0000256" key="1">
    <source>
        <dbReference type="SAM" id="MobiDB-lite"/>
    </source>
</evidence>
<keyword evidence="3" id="KW-1185">Reference proteome</keyword>
<reference evidence="2 3" key="1">
    <citation type="journal article" date="2019" name="Sci. Rep.">
        <title>Orb-weaving spider Araneus ventricosus genome elucidates the spidroin gene catalogue.</title>
        <authorList>
            <person name="Kono N."/>
            <person name="Nakamura H."/>
            <person name="Ohtoshi R."/>
            <person name="Moran D.A.P."/>
            <person name="Shinohara A."/>
            <person name="Yoshida Y."/>
            <person name="Fujiwara M."/>
            <person name="Mori M."/>
            <person name="Tomita M."/>
            <person name="Arakawa K."/>
        </authorList>
    </citation>
    <scope>NUCLEOTIDE SEQUENCE [LARGE SCALE GENOMIC DNA]</scope>
</reference>
<evidence type="ECO:0000313" key="3">
    <source>
        <dbReference type="Proteomes" id="UP000499080"/>
    </source>
</evidence>
<proteinExistence type="predicted"/>
<dbReference type="AlphaFoldDB" id="A0A4Y2HJD9"/>
<organism evidence="2 3">
    <name type="scientific">Araneus ventricosus</name>
    <name type="common">Orbweaver spider</name>
    <name type="synonym">Epeira ventricosa</name>
    <dbReference type="NCBI Taxonomy" id="182803"/>
    <lineage>
        <taxon>Eukaryota</taxon>
        <taxon>Metazoa</taxon>
        <taxon>Ecdysozoa</taxon>
        <taxon>Arthropoda</taxon>
        <taxon>Chelicerata</taxon>
        <taxon>Arachnida</taxon>
        <taxon>Araneae</taxon>
        <taxon>Araneomorphae</taxon>
        <taxon>Entelegynae</taxon>
        <taxon>Araneoidea</taxon>
        <taxon>Araneidae</taxon>
        <taxon>Araneus</taxon>
    </lineage>
</organism>